<gene>
    <name evidence="1" type="ORF">C8D99_1067</name>
</gene>
<sequence>MLNFENSVTVTGSIHLPKGDMAGRNRNGVYLRFSLRHPSVGYDGVERTSFLPVRVFDPALQEWLRGKGEGSPVRIAGRLQTSSGSGEMYILAESLEEGAA</sequence>
<organism evidence="1 2">
    <name type="scientific">Aminivibrio pyruvatiphilus</name>
    <dbReference type="NCBI Taxonomy" id="1005740"/>
    <lineage>
        <taxon>Bacteria</taxon>
        <taxon>Thermotogati</taxon>
        <taxon>Synergistota</taxon>
        <taxon>Synergistia</taxon>
        <taxon>Synergistales</taxon>
        <taxon>Aminobacteriaceae</taxon>
        <taxon>Aminivibrio</taxon>
    </lineage>
</organism>
<dbReference type="EMBL" id="SORI01000006">
    <property type="protein sequence ID" value="TDY61155.1"/>
    <property type="molecule type" value="Genomic_DNA"/>
</dbReference>
<evidence type="ECO:0000313" key="1">
    <source>
        <dbReference type="EMBL" id="TDY61155.1"/>
    </source>
</evidence>
<evidence type="ECO:0000313" key="2">
    <source>
        <dbReference type="Proteomes" id="UP000295066"/>
    </source>
</evidence>
<keyword evidence="2" id="KW-1185">Reference proteome</keyword>
<dbReference type="SUPFAM" id="SSF50249">
    <property type="entry name" value="Nucleic acid-binding proteins"/>
    <property type="match status" value="1"/>
</dbReference>
<comment type="caution">
    <text evidence="1">The sequence shown here is derived from an EMBL/GenBank/DDBJ whole genome shotgun (WGS) entry which is preliminary data.</text>
</comment>
<name>A0A4R8MBB5_9BACT</name>
<proteinExistence type="predicted"/>
<dbReference type="AlphaFoldDB" id="A0A4R8MBB5"/>
<reference evidence="1 2" key="1">
    <citation type="submission" date="2019-03" db="EMBL/GenBank/DDBJ databases">
        <title>Genomic Encyclopedia of Type Strains, Phase IV (KMG-IV): sequencing the most valuable type-strain genomes for metagenomic binning, comparative biology and taxonomic classification.</title>
        <authorList>
            <person name="Goeker M."/>
        </authorList>
    </citation>
    <scope>NUCLEOTIDE SEQUENCE [LARGE SCALE GENOMIC DNA]</scope>
    <source>
        <strain evidence="1 2">DSM 25964</strain>
    </source>
</reference>
<accession>A0A4R8MBB5</accession>
<dbReference type="Proteomes" id="UP000295066">
    <property type="component" value="Unassembled WGS sequence"/>
</dbReference>
<evidence type="ECO:0008006" key="3">
    <source>
        <dbReference type="Google" id="ProtNLM"/>
    </source>
</evidence>
<protein>
    <recommendedName>
        <fullName evidence="3">Single-stranded DNA-binding protein</fullName>
    </recommendedName>
</protein>
<dbReference type="InterPro" id="IPR012340">
    <property type="entry name" value="NA-bd_OB-fold"/>
</dbReference>